<dbReference type="InterPro" id="IPR018704">
    <property type="entry name" value="SecYEG/CpoB_TPR"/>
</dbReference>
<proteinExistence type="predicted"/>
<evidence type="ECO:0000256" key="7">
    <source>
        <dbReference type="ARBA" id="ARBA00023186"/>
    </source>
</evidence>
<evidence type="ECO:0000313" key="12">
    <source>
        <dbReference type="Proteomes" id="UP000788153"/>
    </source>
</evidence>
<evidence type="ECO:0000256" key="8">
    <source>
        <dbReference type="SAM" id="MobiDB-lite"/>
    </source>
</evidence>
<evidence type="ECO:0000256" key="2">
    <source>
        <dbReference type="ARBA" id="ARBA00004236"/>
    </source>
</evidence>
<evidence type="ECO:0000256" key="3">
    <source>
        <dbReference type="ARBA" id="ARBA00022475"/>
    </source>
</evidence>
<dbReference type="Pfam" id="PF09976">
    <property type="entry name" value="TPR_21"/>
    <property type="match status" value="1"/>
</dbReference>
<dbReference type="RefSeq" id="WP_140048035.1">
    <property type="nucleotide sequence ID" value="NZ_BAAAEV010000001.1"/>
</dbReference>
<gene>
    <name evidence="11" type="ORF">FHT01_000376</name>
</gene>
<feature type="region of interest" description="Disordered" evidence="8">
    <location>
        <begin position="225"/>
        <end position="247"/>
    </location>
</feature>
<organism evidence="11 12">
    <name type="scientific">Sphingomonas japonica</name>
    <dbReference type="NCBI Taxonomy" id="511662"/>
    <lineage>
        <taxon>Bacteria</taxon>
        <taxon>Pseudomonadati</taxon>
        <taxon>Pseudomonadota</taxon>
        <taxon>Alphaproteobacteria</taxon>
        <taxon>Sphingomonadales</taxon>
        <taxon>Sphingomonadaceae</taxon>
        <taxon>Sphingomonas</taxon>
    </lineage>
</organism>
<evidence type="ECO:0000256" key="5">
    <source>
        <dbReference type="ARBA" id="ARBA00022989"/>
    </source>
</evidence>
<keyword evidence="12" id="KW-1185">Reference proteome</keyword>
<dbReference type="PANTHER" id="PTHR38035:SF1">
    <property type="entry name" value="ANCILLARY SECYEG TRANSLOCON SUBUNIT"/>
    <property type="match status" value="1"/>
</dbReference>
<evidence type="ECO:0000256" key="9">
    <source>
        <dbReference type="SAM" id="Phobius"/>
    </source>
</evidence>
<comment type="subcellular location">
    <subcellularLocation>
        <location evidence="2">Cell membrane</location>
    </subcellularLocation>
    <subcellularLocation>
        <location evidence="1">Membrane</location>
        <topology evidence="1">Single-pass membrane protein</topology>
    </subcellularLocation>
</comment>
<keyword evidence="6 9" id="KW-0472">Membrane</keyword>
<keyword evidence="3" id="KW-1003">Cell membrane</keyword>
<accession>A0ABX0TZQ3</accession>
<keyword evidence="7" id="KW-0143">Chaperone</keyword>
<evidence type="ECO:0000313" key="11">
    <source>
        <dbReference type="EMBL" id="NIJ22834.1"/>
    </source>
</evidence>
<sequence>MALTPQNNDAFAREVDEELRRDQVASIGKRYGLLILGLIVLALVAFGGWQWWQHAQAQAAAKQGEQLSAALDSLGKNQPKAAAAPLAELAGSDVEGYRAMAKFTQADILLQADNLKGAAAKFAEVAQDSALPQPFRDLALIRQTQAEFDTLQPNAVIARLSGLAAPDSPWLGSAGEMVAVSYLALGKRAEAGKLFGTIARTDGVPETIRQRAVQMAGVLGVDAVAQDDPAAQTPARPAAQTEEKNAG</sequence>
<keyword evidence="4 9" id="KW-0812">Transmembrane</keyword>
<dbReference type="EMBL" id="JAASQP010000001">
    <property type="protein sequence ID" value="NIJ22834.1"/>
    <property type="molecule type" value="Genomic_DNA"/>
</dbReference>
<keyword evidence="5 9" id="KW-1133">Transmembrane helix</keyword>
<dbReference type="InterPro" id="IPR026039">
    <property type="entry name" value="YfgM"/>
</dbReference>
<name>A0ABX0TZQ3_9SPHN</name>
<feature type="domain" description="Ancillary SecYEG translocon subunit/Cell division coordinator CpoB TPR" evidence="10">
    <location>
        <begin position="29"/>
        <end position="193"/>
    </location>
</feature>
<dbReference type="Proteomes" id="UP000788153">
    <property type="component" value="Unassembled WGS sequence"/>
</dbReference>
<evidence type="ECO:0000259" key="10">
    <source>
        <dbReference type="Pfam" id="PF09976"/>
    </source>
</evidence>
<comment type="caution">
    <text evidence="11">The sequence shown here is derived from an EMBL/GenBank/DDBJ whole genome shotgun (WGS) entry which is preliminary data.</text>
</comment>
<reference evidence="11 12" key="1">
    <citation type="submission" date="2020-03" db="EMBL/GenBank/DDBJ databases">
        <title>Genomic Encyclopedia of Type Strains, Phase IV (KMG-IV): sequencing the most valuable type-strain genomes for metagenomic binning, comparative biology and taxonomic classification.</title>
        <authorList>
            <person name="Goeker M."/>
        </authorList>
    </citation>
    <scope>NUCLEOTIDE SEQUENCE [LARGE SCALE GENOMIC DNA]</scope>
    <source>
        <strain evidence="11 12">DSM 22753</strain>
    </source>
</reference>
<evidence type="ECO:0000256" key="1">
    <source>
        <dbReference type="ARBA" id="ARBA00004167"/>
    </source>
</evidence>
<evidence type="ECO:0000256" key="6">
    <source>
        <dbReference type="ARBA" id="ARBA00023136"/>
    </source>
</evidence>
<feature type="transmembrane region" description="Helical" evidence="9">
    <location>
        <begin position="31"/>
        <end position="52"/>
    </location>
</feature>
<evidence type="ECO:0000256" key="4">
    <source>
        <dbReference type="ARBA" id="ARBA00022692"/>
    </source>
</evidence>
<feature type="compositionally biased region" description="Low complexity" evidence="8">
    <location>
        <begin position="225"/>
        <end position="240"/>
    </location>
</feature>
<dbReference type="PANTHER" id="PTHR38035">
    <property type="entry name" value="UPF0070 PROTEIN YFGM"/>
    <property type="match status" value="1"/>
</dbReference>
<protein>
    <recommendedName>
        <fullName evidence="10">Ancillary SecYEG translocon subunit/Cell division coordinator CpoB TPR domain-containing protein</fullName>
    </recommendedName>
</protein>